<sequence>MNTPPSGWRCTIQVILALPEQDPAHNRQKSQSGLREGSIRDIPPTPLSDTVQGVLENRVISPNTIGAVSYTEAPSANSEPKLATVHFHRGAFVLVGARTNESRWGPVVF</sequence>
<organism evidence="2 3">
    <name type="scientific">Calycina marina</name>
    <dbReference type="NCBI Taxonomy" id="1763456"/>
    <lineage>
        <taxon>Eukaryota</taxon>
        <taxon>Fungi</taxon>
        <taxon>Dikarya</taxon>
        <taxon>Ascomycota</taxon>
        <taxon>Pezizomycotina</taxon>
        <taxon>Leotiomycetes</taxon>
        <taxon>Helotiales</taxon>
        <taxon>Pezizellaceae</taxon>
        <taxon>Calycina</taxon>
    </lineage>
</organism>
<feature type="region of interest" description="Disordered" evidence="1">
    <location>
        <begin position="19"/>
        <end position="48"/>
    </location>
</feature>
<evidence type="ECO:0000256" key="1">
    <source>
        <dbReference type="SAM" id="MobiDB-lite"/>
    </source>
</evidence>
<dbReference type="Proteomes" id="UP000887226">
    <property type="component" value="Unassembled WGS sequence"/>
</dbReference>
<reference evidence="2" key="1">
    <citation type="journal article" date="2021" name="IMA Fungus">
        <title>Genomic characterization of three marine fungi, including Emericellopsis atlantica sp. nov. with signatures of a generalist lifestyle and marine biomass degradation.</title>
        <authorList>
            <person name="Hagestad O.C."/>
            <person name="Hou L."/>
            <person name="Andersen J.H."/>
            <person name="Hansen E.H."/>
            <person name="Altermark B."/>
            <person name="Li C."/>
            <person name="Kuhnert E."/>
            <person name="Cox R.J."/>
            <person name="Crous P.W."/>
            <person name="Spatafora J.W."/>
            <person name="Lail K."/>
            <person name="Amirebrahimi M."/>
            <person name="Lipzen A."/>
            <person name="Pangilinan J."/>
            <person name="Andreopoulos W."/>
            <person name="Hayes R.D."/>
            <person name="Ng V."/>
            <person name="Grigoriev I.V."/>
            <person name="Jackson S.A."/>
            <person name="Sutton T.D.S."/>
            <person name="Dobson A.D.W."/>
            <person name="Rama T."/>
        </authorList>
    </citation>
    <scope>NUCLEOTIDE SEQUENCE</scope>
    <source>
        <strain evidence="2">TRa3180A</strain>
    </source>
</reference>
<protein>
    <submittedName>
        <fullName evidence="2">Uncharacterized protein</fullName>
    </submittedName>
</protein>
<gene>
    <name evidence="2" type="ORF">BJ878DRAFT_495506</name>
</gene>
<proteinExistence type="predicted"/>
<evidence type="ECO:0000313" key="2">
    <source>
        <dbReference type="EMBL" id="KAG9246823.1"/>
    </source>
</evidence>
<feature type="non-terminal residue" evidence="2">
    <location>
        <position position="109"/>
    </location>
</feature>
<name>A0A9P8CH11_9HELO</name>
<keyword evidence="3" id="KW-1185">Reference proteome</keyword>
<accession>A0A9P8CH11</accession>
<dbReference type="AlphaFoldDB" id="A0A9P8CH11"/>
<comment type="caution">
    <text evidence="2">The sequence shown here is derived from an EMBL/GenBank/DDBJ whole genome shotgun (WGS) entry which is preliminary data.</text>
</comment>
<dbReference type="EMBL" id="MU253791">
    <property type="protein sequence ID" value="KAG9246823.1"/>
    <property type="molecule type" value="Genomic_DNA"/>
</dbReference>
<evidence type="ECO:0000313" key="3">
    <source>
        <dbReference type="Proteomes" id="UP000887226"/>
    </source>
</evidence>